<dbReference type="SMART" id="SM00195">
    <property type="entry name" value="DSPc"/>
    <property type="match status" value="1"/>
</dbReference>
<evidence type="ECO:0000256" key="1">
    <source>
        <dbReference type="ARBA" id="ARBA00022801"/>
    </source>
</evidence>
<dbReference type="InterPro" id="IPR016130">
    <property type="entry name" value="Tyr_Pase_AS"/>
</dbReference>
<reference evidence="5 6" key="2">
    <citation type="submission" date="2018-08" db="EMBL/GenBank/DDBJ databases">
        <title>The draft genome of Acinetobacter sichuanensis strain WCHAc060041.</title>
        <authorList>
            <person name="Qin J."/>
            <person name="Feng Y."/>
            <person name="Zong Z."/>
        </authorList>
    </citation>
    <scope>NUCLEOTIDE SEQUENCE [LARGE SCALE GENOMIC DNA]</scope>
    <source>
        <strain evidence="5 6">WCHAc060041</strain>
    </source>
</reference>
<name>A0A371YQJ1_9GAMM</name>
<dbReference type="RefSeq" id="WP_107008143.1">
    <property type="nucleotide sequence ID" value="NZ_JBHRSF010000010.1"/>
</dbReference>
<organism evidence="5 6">
    <name type="scientific">Acinetobacter sichuanensis</name>
    <dbReference type="NCBI Taxonomy" id="2136183"/>
    <lineage>
        <taxon>Bacteria</taxon>
        <taxon>Pseudomonadati</taxon>
        <taxon>Pseudomonadota</taxon>
        <taxon>Gammaproteobacteria</taxon>
        <taxon>Moraxellales</taxon>
        <taxon>Moraxellaceae</taxon>
        <taxon>Acinetobacter</taxon>
    </lineage>
</organism>
<reference evidence="4" key="4">
    <citation type="submission" date="2024-09" db="EMBL/GenBank/DDBJ databases">
        <authorList>
            <person name="Sun Q."/>
            <person name="Mori K."/>
        </authorList>
    </citation>
    <scope>NUCLEOTIDE SEQUENCE</scope>
    <source>
        <strain evidence="4">KCTC 62575</strain>
    </source>
</reference>
<dbReference type="PROSITE" id="PS51257">
    <property type="entry name" value="PROKAR_LIPOPROTEIN"/>
    <property type="match status" value="1"/>
</dbReference>
<evidence type="ECO:0000256" key="2">
    <source>
        <dbReference type="ARBA" id="ARBA00022912"/>
    </source>
</evidence>
<feature type="domain" description="Tyrosine specific protein phosphatases" evidence="3">
    <location>
        <begin position="106"/>
        <end position="160"/>
    </location>
</feature>
<dbReference type="InterPro" id="IPR029021">
    <property type="entry name" value="Prot-tyrosine_phosphatase-like"/>
</dbReference>
<dbReference type="PROSITE" id="PS50056">
    <property type="entry name" value="TYR_PHOSPHATASE_2"/>
    <property type="match status" value="1"/>
</dbReference>
<evidence type="ECO:0000313" key="4">
    <source>
        <dbReference type="EMBL" id="MFC2994884.1"/>
    </source>
</evidence>
<keyword evidence="1" id="KW-0378">Hydrolase</keyword>
<dbReference type="Proteomes" id="UP000240957">
    <property type="component" value="Unassembled WGS sequence"/>
</dbReference>
<dbReference type="Proteomes" id="UP001595455">
    <property type="component" value="Unassembled WGS sequence"/>
</dbReference>
<gene>
    <name evidence="4" type="ORF">ACFODO_06305</name>
    <name evidence="5" type="ORF">C9E89_009715</name>
</gene>
<dbReference type="InterPro" id="IPR000387">
    <property type="entry name" value="Tyr_Pase_dom"/>
</dbReference>
<reference evidence="4" key="1">
    <citation type="journal article" date="2014" name="Int. J. Syst. Evol. Microbiol.">
        <title>Complete genome of a new Firmicutes species belonging to the dominant human colonic microbiota ('Ruminococcus bicirculans') reveals two chromosomes and a selective capacity to utilize plant glucans.</title>
        <authorList>
            <consortium name="NISC Comparative Sequencing Program"/>
            <person name="Wegmann U."/>
            <person name="Louis P."/>
            <person name="Goesmann A."/>
            <person name="Henrissat B."/>
            <person name="Duncan S.H."/>
            <person name="Flint H.J."/>
        </authorList>
    </citation>
    <scope>NUCLEOTIDE SEQUENCE</scope>
    <source>
        <strain evidence="4">KCTC 62575</strain>
    </source>
</reference>
<sequence length="197" mass="22440">MIKQYFLATLILSSTLTGCITTSTLPADQRPQNWGQVIQSDYNFYKMSDSIFRSEQPSKQLIPLLAQHNIDVVINLRSRDKDSSTLAGQNLELVHIPIHTWAINEHDLLQVMRSIQTAQQKGQKVLIHCYHGSDRTGASIAMYRIIFENWSTADALNEMKHGGYGFHPIWGNIEKLFSPEKIKWIREQLSNPSSTQG</sequence>
<dbReference type="EMBL" id="PYIX02000013">
    <property type="protein sequence ID" value="RFC83731.1"/>
    <property type="molecule type" value="Genomic_DNA"/>
</dbReference>
<dbReference type="Pfam" id="PF00782">
    <property type="entry name" value="DSPc"/>
    <property type="match status" value="1"/>
</dbReference>
<dbReference type="Gene3D" id="3.90.190.10">
    <property type="entry name" value="Protein tyrosine phosphatase superfamily"/>
    <property type="match status" value="1"/>
</dbReference>
<dbReference type="OrthoDB" id="9814896at2"/>
<dbReference type="InterPro" id="IPR000340">
    <property type="entry name" value="Dual-sp_phosphatase_cat-dom"/>
</dbReference>
<keyword evidence="7" id="KW-1185">Reference proteome</keyword>
<keyword evidence="2" id="KW-0904">Protein phosphatase</keyword>
<proteinExistence type="predicted"/>
<protein>
    <submittedName>
        <fullName evidence="4">Dual specificity protein phosphatase family protein</fullName>
    </submittedName>
    <submittedName>
        <fullName evidence="5">Protein tyrosine phosphatase</fullName>
    </submittedName>
</protein>
<evidence type="ECO:0000313" key="5">
    <source>
        <dbReference type="EMBL" id="RFC83731.1"/>
    </source>
</evidence>
<evidence type="ECO:0000313" key="7">
    <source>
        <dbReference type="Proteomes" id="UP001595455"/>
    </source>
</evidence>
<dbReference type="SUPFAM" id="SSF52799">
    <property type="entry name" value="(Phosphotyrosine protein) phosphatases II"/>
    <property type="match status" value="1"/>
</dbReference>
<dbReference type="InterPro" id="IPR020422">
    <property type="entry name" value="TYR_PHOSPHATASE_DUAL_dom"/>
</dbReference>
<dbReference type="PROSITE" id="PS00383">
    <property type="entry name" value="TYR_PHOSPHATASE_1"/>
    <property type="match status" value="1"/>
</dbReference>
<dbReference type="AlphaFoldDB" id="A0A371YQJ1"/>
<dbReference type="EMBL" id="JBHRSF010000010">
    <property type="protein sequence ID" value="MFC2994884.1"/>
    <property type="molecule type" value="Genomic_DNA"/>
</dbReference>
<evidence type="ECO:0000313" key="6">
    <source>
        <dbReference type="Proteomes" id="UP000240957"/>
    </source>
</evidence>
<comment type="caution">
    <text evidence="5">The sequence shown here is derived from an EMBL/GenBank/DDBJ whole genome shotgun (WGS) entry which is preliminary data.</text>
</comment>
<evidence type="ECO:0000259" key="3">
    <source>
        <dbReference type="PROSITE" id="PS50056"/>
    </source>
</evidence>
<reference evidence="7" key="3">
    <citation type="journal article" date="2019" name="Int. J. Syst. Evol. Microbiol.">
        <title>The Global Catalogue of Microorganisms (GCM) 10K type strain sequencing project: providing services to taxonomists for standard genome sequencing and annotation.</title>
        <authorList>
            <consortium name="The Broad Institute Genomics Platform"/>
            <consortium name="The Broad Institute Genome Sequencing Center for Infectious Disease"/>
            <person name="Wu L."/>
            <person name="Ma J."/>
        </authorList>
    </citation>
    <scope>NUCLEOTIDE SEQUENCE [LARGE SCALE GENOMIC DNA]</scope>
    <source>
        <strain evidence="7">KCTC 62575</strain>
    </source>
</reference>
<dbReference type="GO" id="GO:0004721">
    <property type="term" value="F:phosphoprotein phosphatase activity"/>
    <property type="evidence" value="ECO:0007669"/>
    <property type="project" value="UniProtKB-KW"/>
</dbReference>
<accession>A0A371YQJ1</accession>